<evidence type="ECO:0000313" key="2">
    <source>
        <dbReference type="EMBL" id="EJW01932.1"/>
    </source>
</evidence>
<evidence type="ECO:0000313" key="3">
    <source>
        <dbReference type="Proteomes" id="UP000003163"/>
    </source>
</evidence>
<reference evidence="2 3" key="1">
    <citation type="submission" date="2011-08" db="EMBL/GenBank/DDBJ databases">
        <authorList>
            <person name="Liu Z.J."/>
            <person name="Shi F.L."/>
            <person name="Lu J.Q."/>
            <person name="Li M."/>
            <person name="Wang Z.L."/>
        </authorList>
    </citation>
    <scope>NUCLEOTIDE SEQUENCE [LARGE SCALE GENOMIC DNA]</scope>
    <source>
        <strain evidence="2 3">USNM 41457</strain>
    </source>
</reference>
<dbReference type="VEuPathDB" id="MicrosporidiaDB:EDEG_03600"/>
<evidence type="ECO:0000256" key="1">
    <source>
        <dbReference type="SAM" id="Phobius"/>
    </source>
</evidence>
<accession>J9DKL6</accession>
<feature type="transmembrane region" description="Helical" evidence="1">
    <location>
        <begin position="48"/>
        <end position="70"/>
    </location>
</feature>
<dbReference type="HOGENOM" id="CLU_2049672_0_0_1"/>
<feature type="transmembrane region" description="Helical" evidence="1">
    <location>
        <begin position="90"/>
        <end position="109"/>
    </location>
</feature>
<protein>
    <submittedName>
        <fullName evidence="2">Uncharacterized protein</fullName>
    </submittedName>
</protein>
<reference evidence="3" key="2">
    <citation type="submission" date="2015-07" db="EMBL/GenBank/DDBJ databases">
        <title>Contrasting host-pathogen interactions and genome evolution in two generalist and specialist microsporidian pathogens of mosquitoes.</title>
        <authorList>
            <consortium name="The Broad Institute Genomics Platform"/>
            <consortium name="The Broad Institute Genome Sequencing Center for Infectious Disease"/>
            <person name="Cuomo C.A."/>
            <person name="Sanscrainte N.D."/>
            <person name="Goldberg J.M."/>
            <person name="Heiman D."/>
            <person name="Young S."/>
            <person name="Zeng Q."/>
            <person name="Becnel J.J."/>
            <person name="Birren B.W."/>
        </authorList>
    </citation>
    <scope>NUCLEOTIDE SEQUENCE [LARGE SCALE GENOMIC DNA]</scope>
    <source>
        <strain evidence="3">USNM 41457</strain>
    </source>
</reference>
<dbReference type="EMBL" id="AFBI03000102">
    <property type="protein sequence ID" value="EJW01932.1"/>
    <property type="molecule type" value="Genomic_DNA"/>
</dbReference>
<dbReference type="Proteomes" id="UP000003163">
    <property type="component" value="Unassembled WGS sequence"/>
</dbReference>
<dbReference type="AlphaFoldDB" id="J9DKL6"/>
<organism evidence="2 3">
    <name type="scientific">Edhazardia aedis (strain USNM 41457)</name>
    <name type="common">Microsporidian parasite</name>
    <dbReference type="NCBI Taxonomy" id="1003232"/>
    <lineage>
        <taxon>Eukaryota</taxon>
        <taxon>Fungi</taxon>
        <taxon>Fungi incertae sedis</taxon>
        <taxon>Microsporidia</taxon>
        <taxon>Edhazardia</taxon>
    </lineage>
</organism>
<dbReference type="InParanoid" id="J9DKL6"/>
<keyword evidence="3" id="KW-1185">Reference proteome</keyword>
<keyword evidence="1" id="KW-1133">Transmembrane helix</keyword>
<comment type="caution">
    <text evidence="2">The sequence shown here is derived from an EMBL/GenBank/DDBJ whole genome shotgun (WGS) entry which is preliminary data.</text>
</comment>
<keyword evidence="1" id="KW-0812">Transmembrane</keyword>
<gene>
    <name evidence="2" type="ORF">EDEG_03600</name>
</gene>
<keyword evidence="1" id="KW-0472">Membrane</keyword>
<name>J9DKL6_EDHAE</name>
<proteinExistence type="predicted"/>
<sequence length="120" mass="14458">MTTKSIDTSLQSLNDYDSDAFNQYTTTKSLKCQKETDIYNKSKKLDVYAYKFFIWFIKRIFLVGFIYIVLDFEDLFLKRKEVRNIDTYWDSFKAFLCIFCAIYFVNLINKEKKAKNLKKI</sequence>